<dbReference type="Proteomes" id="UP000523079">
    <property type="component" value="Unassembled WGS sequence"/>
</dbReference>
<evidence type="ECO:0000313" key="2">
    <source>
        <dbReference type="EMBL" id="MBA8795907.1"/>
    </source>
</evidence>
<dbReference type="AlphaFoldDB" id="A0A7W3IVB5"/>
<dbReference type="EMBL" id="JACGWT010000006">
    <property type="protein sequence ID" value="MBA8795907.1"/>
    <property type="molecule type" value="Genomic_DNA"/>
</dbReference>
<dbReference type="Pfam" id="PF01370">
    <property type="entry name" value="Epimerase"/>
    <property type="match status" value="1"/>
</dbReference>
<dbReference type="InterPro" id="IPR036291">
    <property type="entry name" value="NAD(P)-bd_dom_sf"/>
</dbReference>
<comment type="caution">
    <text evidence="2">The sequence shown here is derived from an EMBL/GenBank/DDBJ whole genome shotgun (WGS) entry which is preliminary data.</text>
</comment>
<organism evidence="2 3">
    <name type="scientific">Microlunatus kandeliicorticis</name>
    <dbReference type="NCBI Taxonomy" id="1759536"/>
    <lineage>
        <taxon>Bacteria</taxon>
        <taxon>Bacillati</taxon>
        <taxon>Actinomycetota</taxon>
        <taxon>Actinomycetes</taxon>
        <taxon>Propionibacteriales</taxon>
        <taxon>Propionibacteriaceae</taxon>
        <taxon>Microlunatus</taxon>
    </lineage>
</organism>
<name>A0A7W3IVB5_9ACTN</name>
<sequence length="274" mass="30101">MTDRRTVVLTGAAGYVAGQLLDAFRSRYDLRLVDVSDTDRDGGRVEGIELLDPLADPAAFTQRCRGADVVVHCGYVRPQGPPSYAAERLNLDLTAQVYASAVEAGVPRVVCASTNQASKWYEQPWYAGRIDRVGPEDYPKPDTFYGWAKAAYESLGFLHACGGLGTRLEVAQIRVVAPRPIRAEAFADRPLAHYLRDIAGWVSPRDLAQLFVRAVEAPSLEDADGVPFQIFYGVSNNARTFWSITNARQLIGYAPVDDSEVEFADEIRAMVARG</sequence>
<protein>
    <submittedName>
        <fullName evidence="2">Nucleoside-diphosphate-sugar epimerase</fullName>
    </submittedName>
</protein>
<accession>A0A7W3IVB5</accession>
<feature type="domain" description="NAD-dependent epimerase/dehydratase" evidence="1">
    <location>
        <begin position="7"/>
        <end position="155"/>
    </location>
</feature>
<evidence type="ECO:0000259" key="1">
    <source>
        <dbReference type="Pfam" id="PF01370"/>
    </source>
</evidence>
<dbReference type="SUPFAM" id="SSF51735">
    <property type="entry name" value="NAD(P)-binding Rossmann-fold domains"/>
    <property type="match status" value="1"/>
</dbReference>
<reference evidence="2 3" key="1">
    <citation type="submission" date="2020-07" db="EMBL/GenBank/DDBJ databases">
        <title>Sequencing the genomes of 1000 actinobacteria strains.</title>
        <authorList>
            <person name="Klenk H.-P."/>
        </authorList>
    </citation>
    <scope>NUCLEOTIDE SEQUENCE [LARGE SCALE GENOMIC DNA]</scope>
    <source>
        <strain evidence="2 3">DSM 100723</strain>
    </source>
</reference>
<keyword evidence="3" id="KW-1185">Reference proteome</keyword>
<proteinExistence type="predicted"/>
<dbReference type="RefSeq" id="WP_182561509.1">
    <property type="nucleotide sequence ID" value="NZ_JACGWT010000006.1"/>
</dbReference>
<dbReference type="InterPro" id="IPR001509">
    <property type="entry name" value="Epimerase_deHydtase"/>
</dbReference>
<evidence type="ECO:0000313" key="3">
    <source>
        <dbReference type="Proteomes" id="UP000523079"/>
    </source>
</evidence>
<dbReference type="Gene3D" id="3.40.50.720">
    <property type="entry name" value="NAD(P)-binding Rossmann-like Domain"/>
    <property type="match status" value="1"/>
</dbReference>
<gene>
    <name evidence="2" type="ORF">FHX74_003548</name>
</gene>